<dbReference type="Gene3D" id="3.90.76.10">
    <property type="entry name" value="Dipeptide-binding Protein, Domain 1"/>
    <property type="match status" value="1"/>
</dbReference>
<protein>
    <submittedName>
        <fullName evidence="6">ABC transporter substrate-binding protein</fullName>
    </submittedName>
</protein>
<name>A0ABV7KZM0_9PROT</name>
<dbReference type="NCBIfam" id="TIGR01409">
    <property type="entry name" value="TAT_signal_seq"/>
    <property type="match status" value="1"/>
</dbReference>
<comment type="caution">
    <text evidence="6">The sequence shown here is derived from an EMBL/GenBank/DDBJ whole genome shotgun (WGS) entry which is preliminary data.</text>
</comment>
<dbReference type="InterPro" id="IPR006311">
    <property type="entry name" value="TAT_signal"/>
</dbReference>
<dbReference type="PANTHER" id="PTHR30290">
    <property type="entry name" value="PERIPLASMIC BINDING COMPONENT OF ABC TRANSPORTER"/>
    <property type="match status" value="1"/>
</dbReference>
<gene>
    <name evidence="6" type="ORF">ACFOGJ_09335</name>
</gene>
<organism evidence="6 7">
    <name type="scientific">Marinibaculum pumilum</name>
    <dbReference type="NCBI Taxonomy" id="1766165"/>
    <lineage>
        <taxon>Bacteria</taxon>
        <taxon>Pseudomonadati</taxon>
        <taxon>Pseudomonadota</taxon>
        <taxon>Alphaproteobacteria</taxon>
        <taxon>Rhodospirillales</taxon>
        <taxon>Rhodospirillaceae</taxon>
        <taxon>Marinibaculum</taxon>
    </lineage>
</organism>
<reference evidence="7" key="1">
    <citation type="journal article" date="2019" name="Int. J. Syst. Evol. Microbiol.">
        <title>The Global Catalogue of Microorganisms (GCM) 10K type strain sequencing project: providing services to taxonomists for standard genome sequencing and annotation.</title>
        <authorList>
            <consortium name="The Broad Institute Genomics Platform"/>
            <consortium name="The Broad Institute Genome Sequencing Center for Infectious Disease"/>
            <person name="Wu L."/>
            <person name="Ma J."/>
        </authorList>
    </citation>
    <scope>NUCLEOTIDE SEQUENCE [LARGE SCALE GENOMIC DNA]</scope>
    <source>
        <strain evidence="7">KCTC 42964</strain>
    </source>
</reference>
<dbReference type="CDD" id="cd08512">
    <property type="entry name" value="PBP2_NikA_DppA_OppA_like_7"/>
    <property type="match status" value="1"/>
</dbReference>
<comment type="subcellular location">
    <subcellularLocation>
        <location evidence="1">Periplasm</location>
    </subcellularLocation>
</comment>
<proteinExistence type="inferred from homology"/>
<evidence type="ECO:0000256" key="2">
    <source>
        <dbReference type="ARBA" id="ARBA00005695"/>
    </source>
</evidence>
<evidence type="ECO:0000256" key="3">
    <source>
        <dbReference type="ARBA" id="ARBA00022448"/>
    </source>
</evidence>
<dbReference type="Gene3D" id="3.10.105.10">
    <property type="entry name" value="Dipeptide-binding Protein, Domain 3"/>
    <property type="match status" value="1"/>
</dbReference>
<dbReference type="Pfam" id="PF00496">
    <property type="entry name" value="SBP_bac_5"/>
    <property type="match status" value="1"/>
</dbReference>
<dbReference type="EMBL" id="JBHRTR010000023">
    <property type="protein sequence ID" value="MFC3227432.1"/>
    <property type="molecule type" value="Genomic_DNA"/>
</dbReference>
<evidence type="ECO:0000313" key="7">
    <source>
        <dbReference type="Proteomes" id="UP001595528"/>
    </source>
</evidence>
<keyword evidence="3" id="KW-0813">Transport</keyword>
<dbReference type="PROSITE" id="PS51318">
    <property type="entry name" value="TAT"/>
    <property type="match status" value="1"/>
</dbReference>
<dbReference type="RefSeq" id="WP_379899599.1">
    <property type="nucleotide sequence ID" value="NZ_JBHRTR010000023.1"/>
</dbReference>
<dbReference type="InterPro" id="IPR019546">
    <property type="entry name" value="TAT_signal_bac_arc"/>
</dbReference>
<keyword evidence="4" id="KW-0732">Signal</keyword>
<evidence type="ECO:0000259" key="5">
    <source>
        <dbReference type="Pfam" id="PF00496"/>
    </source>
</evidence>
<dbReference type="Proteomes" id="UP001595528">
    <property type="component" value="Unassembled WGS sequence"/>
</dbReference>
<evidence type="ECO:0000313" key="6">
    <source>
        <dbReference type="EMBL" id="MFC3227432.1"/>
    </source>
</evidence>
<dbReference type="SUPFAM" id="SSF53850">
    <property type="entry name" value="Periplasmic binding protein-like II"/>
    <property type="match status" value="1"/>
</dbReference>
<dbReference type="InterPro" id="IPR000914">
    <property type="entry name" value="SBP_5_dom"/>
</dbReference>
<dbReference type="InterPro" id="IPR039424">
    <property type="entry name" value="SBP_5"/>
</dbReference>
<keyword evidence="7" id="KW-1185">Reference proteome</keyword>
<accession>A0ABV7KZM0</accession>
<dbReference type="PANTHER" id="PTHR30290:SF10">
    <property type="entry name" value="PERIPLASMIC OLIGOPEPTIDE-BINDING PROTEIN-RELATED"/>
    <property type="match status" value="1"/>
</dbReference>
<comment type="similarity">
    <text evidence="2">Belongs to the bacterial solute-binding protein 5 family.</text>
</comment>
<feature type="domain" description="Solute-binding protein family 5" evidence="5">
    <location>
        <begin position="108"/>
        <end position="472"/>
    </location>
</feature>
<dbReference type="Gene3D" id="3.40.190.10">
    <property type="entry name" value="Periplasmic binding protein-like II"/>
    <property type="match status" value="1"/>
</dbReference>
<evidence type="ECO:0000256" key="1">
    <source>
        <dbReference type="ARBA" id="ARBA00004418"/>
    </source>
</evidence>
<sequence length="553" mass="62014">MDRRTLLKGSAAAGGLAAFGGTLGAFLPGPMGARNAFAASPPHTLVIASPATPQSLDSEFDVSLGTFEAIAACYDSLVEFAKIPAPADPDAQREDIADYPDKPGRVNMVGKLAESWEIAPDSSWIKFKLREGVKSNWGNELTAEDVVWTWHRKLGLEAIGAFFANTISFIRPDQIKAEGKYVVSLTLDNPNPLLLKIQPNLYSPIYDSVKCKEMATDDDPWAKKFLENNTAGFGPYQITQLVRGQQCVFEARDDYYRGKPYMHTVIMKEVPTSANRAQLLQGGAVDIAQYLQPLELIRLSKAPGVAVDTIPATFMLWIELNAKIKPFDNVDVRRAMNFAFPQEQVLKTVFQDLAQPLNGALPAFYPGFNEKYYEFHKQDLAQAKELLKKAGMADGFKTVLSYNAGDPVQEPTAILYQSALKEIGVDLQLRKVPAATFYNFVSQREQPMIFYYDSPWCPDPGYSMNLYFHSKSFVNYSNYTNAKVDELIDAAARTADNDARLEMMDEVQKIVMKEAPWVFVAFTNYSMARREDLKGWTYYTSNNIRFQDFYRDA</sequence>
<evidence type="ECO:0000256" key="4">
    <source>
        <dbReference type="ARBA" id="ARBA00022729"/>
    </source>
</evidence>